<dbReference type="KEGG" id="pdio:PDMSB3_1662"/>
<reference evidence="1 2" key="1">
    <citation type="submission" date="2019-08" db="EMBL/GenBank/DDBJ databases">
        <authorList>
            <person name="Herpell B J."/>
        </authorList>
    </citation>
    <scope>NUCLEOTIDE SEQUENCE [LARGE SCALE GENOMIC DNA]</scope>
    <source>
        <strain evidence="2">Msb3</strain>
    </source>
</reference>
<keyword evidence="2" id="KW-1185">Reference proteome</keyword>
<proteinExistence type="predicted"/>
<gene>
    <name evidence="1" type="ORF">PDMSB3_1662</name>
</gene>
<dbReference type="AlphaFoldDB" id="A0A5Q4ZEX5"/>
<organism evidence="1 2">
    <name type="scientific">Paraburkholderia dioscoreae</name>
    <dbReference type="NCBI Taxonomy" id="2604047"/>
    <lineage>
        <taxon>Bacteria</taxon>
        <taxon>Pseudomonadati</taxon>
        <taxon>Pseudomonadota</taxon>
        <taxon>Betaproteobacteria</taxon>
        <taxon>Burkholderiales</taxon>
        <taxon>Burkholderiaceae</taxon>
        <taxon>Paraburkholderia</taxon>
    </lineage>
</organism>
<dbReference type="EMBL" id="LR699553">
    <property type="protein sequence ID" value="VVD28118.1"/>
    <property type="molecule type" value="Genomic_DNA"/>
</dbReference>
<accession>A0A5Q4ZEX5</accession>
<name>A0A5Q4ZEX5_9BURK</name>
<dbReference type="Proteomes" id="UP000325811">
    <property type="component" value="Chromosome I"/>
</dbReference>
<evidence type="ECO:0000313" key="2">
    <source>
        <dbReference type="Proteomes" id="UP000325811"/>
    </source>
</evidence>
<protein>
    <submittedName>
        <fullName evidence="1">Uncharacterized protein</fullName>
    </submittedName>
</protein>
<sequence>MTAITFGATPTGGSNTVRFNRQLHPDEKSAIAKQANGDQAEQDKLTKAACLAVKCWAEYPHCVVRGFGHL</sequence>
<evidence type="ECO:0000313" key="1">
    <source>
        <dbReference type="EMBL" id="VVD28118.1"/>
    </source>
</evidence>